<evidence type="ECO:0000256" key="6">
    <source>
        <dbReference type="SAM" id="MobiDB-lite"/>
    </source>
</evidence>
<evidence type="ECO:0000256" key="7">
    <source>
        <dbReference type="SAM" id="Phobius"/>
    </source>
</evidence>
<evidence type="ECO:0000313" key="10">
    <source>
        <dbReference type="Proteomes" id="UP000054387"/>
    </source>
</evidence>
<feature type="region of interest" description="Disordered" evidence="6">
    <location>
        <begin position="261"/>
        <end position="281"/>
    </location>
</feature>
<name>A0A0W1RA12_9EURY</name>
<dbReference type="InterPro" id="IPR051791">
    <property type="entry name" value="Pra-immunoreactive"/>
</dbReference>
<dbReference type="EMBL" id="LOPU01000018">
    <property type="protein sequence ID" value="KTG10280.1"/>
    <property type="molecule type" value="Genomic_DNA"/>
</dbReference>
<evidence type="ECO:0000259" key="8">
    <source>
        <dbReference type="Pfam" id="PF06271"/>
    </source>
</evidence>
<dbReference type="GO" id="GO:0005886">
    <property type="term" value="C:plasma membrane"/>
    <property type="evidence" value="ECO:0007669"/>
    <property type="project" value="UniProtKB-SubCell"/>
</dbReference>
<sequence>MTGTDLRLFGAIHADKREKVADELDEFAEGVDALFVEYPAEGTGPRPFARMWLRSPLVALGFALVTLAHLPLYAICQRSPFPAELIAARELAQERDLPLHPVDADHPVAAFGDASRSMTAVNWILFALLVAYAPVGTLATAAVLVGSVLALGLLYRVIPRVWPVLAVVGCLATLWALIFASWTSGVAAVVGLLFALVAIYATLGDRNETMLSHIERISNEHGYRDACLTTGKAHLSGLRESAESYDVRVTAEHDPRWLRYASEADDETNESETTEKQYDREPSVLQDRVHATIADWVLLLVGAPILAFVTALAFYFVATSALPVSGVSSGSETGFRAAAGLFFVLLVLVPVVYRTVAEARFGRTLGKRFFHVEVTKADGSACGWRSALLRNLVRPLDYVGGFLLLLWRSDRRRRLGDLVAGTMVVRAESVDTGADAK</sequence>
<dbReference type="Proteomes" id="UP000054387">
    <property type="component" value="Unassembled WGS sequence"/>
</dbReference>
<comment type="caution">
    <text evidence="9">The sequence shown here is derived from an EMBL/GenBank/DDBJ whole genome shotgun (WGS) entry which is preliminary data.</text>
</comment>
<feature type="transmembrane region" description="Helical" evidence="7">
    <location>
        <begin position="337"/>
        <end position="357"/>
    </location>
</feature>
<dbReference type="RefSeq" id="WP_058581634.1">
    <property type="nucleotide sequence ID" value="NZ_LOPU01000018.1"/>
</dbReference>
<evidence type="ECO:0000256" key="4">
    <source>
        <dbReference type="ARBA" id="ARBA00022989"/>
    </source>
</evidence>
<gene>
    <name evidence="9" type="ORF">AUR64_11925</name>
</gene>
<evidence type="ECO:0000256" key="2">
    <source>
        <dbReference type="ARBA" id="ARBA00022475"/>
    </source>
</evidence>
<evidence type="ECO:0000256" key="1">
    <source>
        <dbReference type="ARBA" id="ARBA00004651"/>
    </source>
</evidence>
<dbReference type="Pfam" id="PF06271">
    <property type="entry name" value="RDD"/>
    <property type="match status" value="1"/>
</dbReference>
<dbReference type="PANTHER" id="PTHR36115:SF6">
    <property type="entry name" value="PROLINE-RICH ANTIGEN HOMOLOG"/>
    <property type="match status" value="1"/>
</dbReference>
<keyword evidence="10" id="KW-1185">Reference proteome</keyword>
<proteinExistence type="predicted"/>
<feature type="domain" description="RDD" evidence="8">
    <location>
        <begin position="286"/>
        <end position="421"/>
    </location>
</feature>
<comment type="subcellular location">
    <subcellularLocation>
        <location evidence="1">Cell membrane</location>
        <topology evidence="1">Multi-pass membrane protein</topology>
    </subcellularLocation>
</comment>
<dbReference type="AlphaFoldDB" id="A0A0W1RA12"/>
<dbReference type="OrthoDB" id="307981at2157"/>
<evidence type="ECO:0000256" key="5">
    <source>
        <dbReference type="ARBA" id="ARBA00023136"/>
    </source>
</evidence>
<evidence type="ECO:0000313" key="9">
    <source>
        <dbReference type="EMBL" id="KTG10280.1"/>
    </source>
</evidence>
<organism evidence="9 10">
    <name type="scientific">Haloprofundus marisrubri</name>
    <dbReference type="NCBI Taxonomy" id="1514971"/>
    <lineage>
        <taxon>Archaea</taxon>
        <taxon>Methanobacteriati</taxon>
        <taxon>Methanobacteriota</taxon>
        <taxon>Stenosarchaea group</taxon>
        <taxon>Halobacteria</taxon>
        <taxon>Halobacteriales</taxon>
        <taxon>Haloferacaceae</taxon>
        <taxon>Haloprofundus</taxon>
    </lineage>
</organism>
<reference evidence="9 10" key="1">
    <citation type="submission" date="2015-12" db="EMBL/GenBank/DDBJ databases">
        <title>Haloprofundus marisrubri gen. nov., sp. nov., an extremely halophilic archaeon isolated from the Discovery deep brine-seawater interface in the Red Sea.</title>
        <authorList>
            <person name="Zhang G."/>
            <person name="Stingl U."/>
            <person name="Rashid M."/>
        </authorList>
    </citation>
    <scope>NUCLEOTIDE SEQUENCE [LARGE SCALE GENOMIC DNA]</scope>
    <source>
        <strain evidence="9 10">SB9</strain>
    </source>
</reference>
<keyword evidence="3 7" id="KW-0812">Transmembrane</keyword>
<feature type="compositionally biased region" description="Acidic residues" evidence="6">
    <location>
        <begin position="263"/>
        <end position="272"/>
    </location>
</feature>
<evidence type="ECO:0000256" key="3">
    <source>
        <dbReference type="ARBA" id="ARBA00022692"/>
    </source>
</evidence>
<feature type="transmembrane region" description="Helical" evidence="7">
    <location>
        <begin position="296"/>
        <end position="317"/>
    </location>
</feature>
<feature type="transmembrane region" description="Helical" evidence="7">
    <location>
        <begin position="123"/>
        <end position="154"/>
    </location>
</feature>
<dbReference type="STRING" id="1514971.AUR64_11925"/>
<protein>
    <recommendedName>
        <fullName evidence="8">RDD domain-containing protein</fullName>
    </recommendedName>
</protein>
<dbReference type="InterPro" id="IPR010432">
    <property type="entry name" value="RDD"/>
</dbReference>
<keyword evidence="4 7" id="KW-1133">Transmembrane helix</keyword>
<dbReference type="PANTHER" id="PTHR36115">
    <property type="entry name" value="PROLINE-RICH ANTIGEN HOMOLOG-RELATED"/>
    <property type="match status" value="1"/>
</dbReference>
<accession>A0A0W1RA12</accession>
<keyword evidence="5 7" id="KW-0472">Membrane</keyword>
<feature type="transmembrane region" description="Helical" evidence="7">
    <location>
        <begin position="56"/>
        <end position="75"/>
    </location>
</feature>
<feature type="transmembrane region" description="Helical" evidence="7">
    <location>
        <begin position="186"/>
        <end position="203"/>
    </location>
</feature>
<feature type="transmembrane region" description="Helical" evidence="7">
    <location>
        <begin position="161"/>
        <end position="180"/>
    </location>
</feature>
<keyword evidence="2" id="KW-1003">Cell membrane</keyword>